<comment type="function">
    <text evidence="3">Rab9 effector required for endosome to trans-Golgi network (TGN) transport.</text>
</comment>
<dbReference type="InterPro" id="IPR015915">
    <property type="entry name" value="Kelch-typ_b-propeller"/>
</dbReference>
<evidence type="ECO:0000313" key="6">
    <source>
        <dbReference type="Proteomes" id="UP000278807"/>
    </source>
</evidence>
<keyword evidence="6" id="KW-1185">Reference proteome</keyword>
<gene>
    <name evidence="5" type="ORF">HNAJ_LOCUS1063</name>
</gene>
<dbReference type="Proteomes" id="UP000278807">
    <property type="component" value="Unassembled WGS sequence"/>
</dbReference>
<protein>
    <recommendedName>
        <fullName evidence="4">Rab9 effector protein with kelch motifs</fullName>
    </recommendedName>
</protein>
<dbReference type="WBParaSite" id="HNAJ_0000106301-mRNA-1">
    <property type="protein sequence ID" value="HNAJ_0000106301-mRNA-1"/>
    <property type="gene ID" value="HNAJ_0000106301"/>
</dbReference>
<evidence type="ECO:0000256" key="4">
    <source>
        <dbReference type="ARBA" id="ARBA00039295"/>
    </source>
</evidence>
<keyword evidence="2" id="KW-0677">Repeat</keyword>
<dbReference type="SUPFAM" id="SSF117281">
    <property type="entry name" value="Kelch motif"/>
    <property type="match status" value="1"/>
</dbReference>
<dbReference type="STRING" id="102285.A0A0R3T2B3"/>
<dbReference type="PANTHER" id="PTHR46647">
    <property type="entry name" value="RAB9 EFFECTOR PROTEIN WITH KELCH MOTIFS"/>
    <property type="match status" value="1"/>
</dbReference>
<dbReference type="AlphaFoldDB" id="A0A0R3T2B3"/>
<reference evidence="5 6" key="2">
    <citation type="submission" date="2018-11" db="EMBL/GenBank/DDBJ databases">
        <authorList>
            <consortium name="Pathogen Informatics"/>
        </authorList>
    </citation>
    <scope>NUCLEOTIDE SEQUENCE [LARGE SCALE GENOMIC DNA]</scope>
</reference>
<keyword evidence="1" id="KW-0880">Kelch repeat</keyword>
<evidence type="ECO:0000313" key="7">
    <source>
        <dbReference type="WBParaSite" id="HNAJ_0000106301-mRNA-1"/>
    </source>
</evidence>
<sequence length="413" mass="45788">HKFQLHNGDRVASLTRVGHTAHHLQVIENPDWILLVGGANLSSCCKNALLVNIKKDQVYSAEHPDALPVPGLSRYEQSSCICDCEIIIFGGATSEQPLNDILRLKMESFSLSGSQPFLKFSTPNESIITSPTCIITPRTQHTADCITSAGEIIIFAGGNMGSEPVADSSVYAYEVKSNKWRIIEMEIGDHDFPHCRMGHLMIIRPRDSQSSLNEEFVYIHGGMSGNEFLDDFHRLRIKRIMVENGEARLTGEWQNVRNAVPSEGSFWPVARAGHGGAIVYSNTNVLRFFIFGGLNSSGALNDLHYFDEGSKQWTTVTTSGNVVPSPRLDFAFTTLRLKVVNPDFTPEATELTSTFSVSNLDDDNDDYDAHEKNPSADQGNLFVWKNYLFIQGGMNADQDIFSDAFLCCLDDVP</sequence>
<name>A0A0R3T2B3_RODNA</name>
<dbReference type="Pfam" id="PF24681">
    <property type="entry name" value="Kelch_KLHDC2_KLHL20_DRC7"/>
    <property type="match status" value="1"/>
</dbReference>
<evidence type="ECO:0000256" key="3">
    <source>
        <dbReference type="ARBA" id="ARBA00037224"/>
    </source>
</evidence>
<accession>A0A0R3T2B3</accession>
<dbReference type="EMBL" id="UZAE01000373">
    <property type="protein sequence ID" value="VDN96922.1"/>
    <property type="molecule type" value="Genomic_DNA"/>
</dbReference>
<reference evidence="7" key="1">
    <citation type="submission" date="2017-02" db="UniProtKB">
        <authorList>
            <consortium name="WormBaseParasite"/>
        </authorList>
    </citation>
    <scope>IDENTIFICATION</scope>
</reference>
<evidence type="ECO:0000256" key="1">
    <source>
        <dbReference type="ARBA" id="ARBA00022441"/>
    </source>
</evidence>
<proteinExistence type="predicted"/>
<dbReference type="PANTHER" id="PTHR46647:SF1">
    <property type="entry name" value="RAB9 EFFECTOR PROTEIN WITH KELCH MOTIFS"/>
    <property type="match status" value="1"/>
</dbReference>
<dbReference type="InterPro" id="IPR052124">
    <property type="entry name" value="Rab9_kelch_effector"/>
</dbReference>
<dbReference type="OrthoDB" id="10251809at2759"/>
<evidence type="ECO:0000313" key="5">
    <source>
        <dbReference type="EMBL" id="VDN96922.1"/>
    </source>
</evidence>
<dbReference type="Gene3D" id="2.120.10.80">
    <property type="entry name" value="Kelch-type beta propeller"/>
    <property type="match status" value="2"/>
</dbReference>
<evidence type="ECO:0000256" key="2">
    <source>
        <dbReference type="ARBA" id="ARBA00022737"/>
    </source>
</evidence>
<organism evidence="7">
    <name type="scientific">Rodentolepis nana</name>
    <name type="common">Dwarf tapeworm</name>
    <name type="synonym">Hymenolepis nana</name>
    <dbReference type="NCBI Taxonomy" id="102285"/>
    <lineage>
        <taxon>Eukaryota</taxon>
        <taxon>Metazoa</taxon>
        <taxon>Spiralia</taxon>
        <taxon>Lophotrochozoa</taxon>
        <taxon>Platyhelminthes</taxon>
        <taxon>Cestoda</taxon>
        <taxon>Eucestoda</taxon>
        <taxon>Cyclophyllidea</taxon>
        <taxon>Hymenolepididae</taxon>
        <taxon>Rodentolepis</taxon>
    </lineage>
</organism>